<evidence type="ECO:0000313" key="4">
    <source>
        <dbReference type="EMBL" id="TFH90999.1"/>
    </source>
</evidence>
<proteinExistence type="predicted"/>
<protein>
    <submittedName>
        <fullName evidence="4">IS110 family transposase</fullName>
    </submittedName>
</protein>
<dbReference type="PANTHER" id="PTHR33055:SF3">
    <property type="entry name" value="PUTATIVE TRANSPOSASE FOR IS117-RELATED"/>
    <property type="match status" value="1"/>
</dbReference>
<dbReference type="InterPro" id="IPR002525">
    <property type="entry name" value="Transp_IS110-like_N"/>
</dbReference>
<dbReference type="GO" id="GO:0006313">
    <property type="term" value="P:DNA transposition"/>
    <property type="evidence" value="ECO:0007669"/>
    <property type="project" value="InterPro"/>
</dbReference>
<evidence type="ECO:0000259" key="3">
    <source>
        <dbReference type="Pfam" id="PF02371"/>
    </source>
</evidence>
<evidence type="ECO:0000256" key="1">
    <source>
        <dbReference type="SAM" id="Coils"/>
    </source>
</evidence>
<evidence type="ECO:0000259" key="2">
    <source>
        <dbReference type="Pfam" id="PF01548"/>
    </source>
</evidence>
<evidence type="ECO:0000313" key="5">
    <source>
        <dbReference type="Proteomes" id="UP000297753"/>
    </source>
</evidence>
<organism evidence="4 5">
    <name type="scientific">Vibrio ouci</name>
    <dbReference type="NCBI Taxonomy" id="2499078"/>
    <lineage>
        <taxon>Bacteria</taxon>
        <taxon>Pseudomonadati</taxon>
        <taxon>Pseudomonadota</taxon>
        <taxon>Gammaproteobacteria</taxon>
        <taxon>Vibrionales</taxon>
        <taxon>Vibrionaceae</taxon>
        <taxon>Vibrio</taxon>
    </lineage>
</organism>
<gene>
    <name evidence="4" type="ORF">ELS82_13840</name>
</gene>
<name>A0A4Y8WDL9_9VIBR</name>
<dbReference type="Pfam" id="PF01548">
    <property type="entry name" value="DEDD_Tnp_IS110"/>
    <property type="match status" value="1"/>
</dbReference>
<dbReference type="PANTHER" id="PTHR33055">
    <property type="entry name" value="TRANSPOSASE FOR INSERTION SEQUENCE ELEMENT IS1111A"/>
    <property type="match status" value="1"/>
</dbReference>
<keyword evidence="5" id="KW-1185">Reference proteome</keyword>
<dbReference type="InterPro" id="IPR047650">
    <property type="entry name" value="Transpos_IS110"/>
</dbReference>
<dbReference type="InterPro" id="IPR003346">
    <property type="entry name" value="Transposase_20"/>
</dbReference>
<dbReference type="Proteomes" id="UP000297753">
    <property type="component" value="Unassembled WGS sequence"/>
</dbReference>
<dbReference type="RefSeq" id="WP_134835990.1">
    <property type="nucleotide sequence ID" value="NZ_SATR01000020.1"/>
</dbReference>
<keyword evidence="1" id="KW-0175">Coiled coil</keyword>
<comment type="caution">
    <text evidence="4">The sequence shown here is derived from an EMBL/GenBank/DDBJ whole genome shotgun (WGS) entry which is preliminary data.</text>
</comment>
<accession>A0A4Y8WDL9</accession>
<dbReference type="Pfam" id="PF02371">
    <property type="entry name" value="Transposase_20"/>
    <property type="match status" value="1"/>
</dbReference>
<reference evidence="4 5" key="1">
    <citation type="submission" date="2019-01" db="EMBL/GenBank/DDBJ databases">
        <title>Vibrio BEI176 sp. nov, a marine bacterium isolated from China: eastern marignal seas.</title>
        <authorList>
            <person name="Li B."/>
        </authorList>
    </citation>
    <scope>NUCLEOTIDE SEQUENCE [LARGE SCALE GENOMIC DNA]</scope>
    <source>
        <strain evidence="4 5">BEI176</strain>
    </source>
</reference>
<dbReference type="EMBL" id="SATR01000020">
    <property type="protein sequence ID" value="TFH90999.1"/>
    <property type="molecule type" value="Genomic_DNA"/>
</dbReference>
<sequence length="344" mass="37840">MRKSITIAIDLAKSSFQVCKLNGTSCEFNKSFTRNKLKSWLIQQPSATVVMEACATAHYWGRFCSELGHTVQLIAPKYVTAFRSGQKTDKNDAIAIAVASQQPNARFIALKSVDEQALQSIERIRQHLNNSMTATANMARALVAEFGLEIPKGVSAFKRRIPEILEDAENTLPDILREHIAKTFDLYETLSRQKDELESQLANHLKCHESCKKLEALEGVGPVNALGLYLSLGATGGNFKNGREASACIGLTPKQHSTGGKVVLLGISKNAAQKRLRSNLIQGALSVARQVEKREPKNQKEAWLKSLIHRAGLMKAAVALANKTTRTAWALLHYGSEYQLPSTT</sequence>
<feature type="domain" description="Transposase IS110-like N-terminal" evidence="2">
    <location>
        <begin position="8"/>
        <end position="144"/>
    </location>
</feature>
<feature type="coiled-coil region" evidence="1">
    <location>
        <begin position="180"/>
        <end position="207"/>
    </location>
</feature>
<feature type="domain" description="Transposase IS116/IS110/IS902 C-terminal" evidence="3">
    <location>
        <begin position="211"/>
        <end position="291"/>
    </location>
</feature>
<dbReference type="OrthoDB" id="5289737at2"/>
<dbReference type="AlphaFoldDB" id="A0A4Y8WDL9"/>
<dbReference type="NCBIfam" id="NF033542">
    <property type="entry name" value="transpos_IS110"/>
    <property type="match status" value="1"/>
</dbReference>
<dbReference type="GO" id="GO:0003677">
    <property type="term" value="F:DNA binding"/>
    <property type="evidence" value="ECO:0007669"/>
    <property type="project" value="InterPro"/>
</dbReference>
<dbReference type="GO" id="GO:0004803">
    <property type="term" value="F:transposase activity"/>
    <property type="evidence" value="ECO:0007669"/>
    <property type="project" value="InterPro"/>
</dbReference>